<dbReference type="GO" id="GO:0019888">
    <property type="term" value="F:protein phosphatase regulator activity"/>
    <property type="evidence" value="ECO:0007669"/>
    <property type="project" value="TreeGrafter"/>
</dbReference>
<organism evidence="5 6">
    <name type="scientific">Physocladia obscura</name>
    <dbReference type="NCBI Taxonomy" id="109957"/>
    <lineage>
        <taxon>Eukaryota</taxon>
        <taxon>Fungi</taxon>
        <taxon>Fungi incertae sedis</taxon>
        <taxon>Chytridiomycota</taxon>
        <taxon>Chytridiomycota incertae sedis</taxon>
        <taxon>Chytridiomycetes</taxon>
        <taxon>Chytridiales</taxon>
        <taxon>Chytriomycetaceae</taxon>
        <taxon>Physocladia</taxon>
    </lineage>
</organism>
<comment type="caution">
    <text evidence="5">The sequence shown here is derived from an EMBL/GenBank/DDBJ whole genome shotgun (WGS) entry which is preliminary data.</text>
</comment>
<dbReference type="InterPro" id="IPR011992">
    <property type="entry name" value="EF-hand-dom_pair"/>
</dbReference>
<dbReference type="InterPro" id="IPR018247">
    <property type="entry name" value="EF_Hand_1_Ca_BS"/>
</dbReference>
<keyword evidence="6" id="KW-1185">Reference proteome</keyword>
<dbReference type="Gene3D" id="1.10.238.10">
    <property type="entry name" value="EF-hand"/>
    <property type="match status" value="1"/>
</dbReference>
<evidence type="ECO:0000313" key="5">
    <source>
        <dbReference type="EMBL" id="KAJ3136542.1"/>
    </source>
</evidence>
<feature type="region of interest" description="Disordered" evidence="3">
    <location>
        <begin position="156"/>
        <end position="176"/>
    </location>
</feature>
<gene>
    <name evidence="5" type="primary">PPP2R3A_1</name>
    <name evidence="5" type="ORF">HK100_001635</name>
</gene>
<dbReference type="InterPro" id="IPR002048">
    <property type="entry name" value="EF_hand_dom"/>
</dbReference>
<dbReference type="AlphaFoldDB" id="A0AAD5TDE7"/>
<dbReference type="GO" id="GO:0005509">
    <property type="term" value="F:calcium ion binding"/>
    <property type="evidence" value="ECO:0007669"/>
    <property type="project" value="InterPro"/>
</dbReference>
<dbReference type="Proteomes" id="UP001211907">
    <property type="component" value="Unassembled WGS sequence"/>
</dbReference>
<feature type="domain" description="EF-hand" evidence="4">
    <location>
        <begin position="583"/>
        <end position="618"/>
    </location>
</feature>
<dbReference type="PANTHER" id="PTHR14095:SF0">
    <property type="entry name" value="MIP22305P"/>
    <property type="match status" value="1"/>
</dbReference>
<keyword evidence="1" id="KW-0479">Metal-binding</keyword>
<sequence>MNPIQIDISAILIRAKTDQKFAQFLNSKPLNSLSNITTSAASTATLFSETSTTTIYTQQRQTQIEDAWNRHVENLRIMHETDESLVTDASVPPSLSMMSSVIADDVIQKLVDADDFNDGRPIQGQIMSVGSSGGVVFVSLPENSLIGVNNNTVAKSAEKNEHAPPVGASPRKDSGIDLDDVRRLSENQIPKFYFPLGDPSSLRRSITHRSKKLALSRNIGRLGGKSRLSDEMTLGGATTFEEEDEDEISSSIDNDDVINENKEDDDVTTDGESESSLPYQKRPTSEILELAKKCFHASREDRKYCKTPLRAANTLYRDEMWPVALALGVPQYTSTTLFDRAFEERMKRRKPDAASTIMEFAEGITQEHTVATMIAENIGGSDGDGGIGESNEEKFIEFEDLERWWVASFAQSYHDEHAIVFKIMLKNKEQLFLTPFDFKTVVDEVVQKHPGLQFLSTLPLFQSRYGNGIHSSIERMTLAEFRKHAFVELLINLQFNNDINVSRDIFSYKHFYVIYCKFWELDSDHDMIIEASDMSAYDRGSLTSLMMSRVVTGYGKPLSLGTQSLQISYKDFIWFILSVEDKQHHTSIDYWFRCLDLDCDGKLSLHELKEFYDEQAERMIDFRVNEPWKFDDLVCSLLDLIKPKNGTYITPADLKRSPSNASLFFDILFDLRKYDNYIRRIDPHYRELDDIWAEEIVGSGLFGRRVKLEGWDKFAERAYDMLAYEESEGMNISSANFNEREIGENDEYDDDNVEALHEERDNNEVEMDGNWSYRFPRVNACLDGVNTVDEEEIIEAW</sequence>
<dbReference type="Pfam" id="PF17958">
    <property type="entry name" value="EF-hand_13"/>
    <property type="match status" value="1"/>
</dbReference>
<reference evidence="5" key="1">
    <citation type="submission" date="2020-05" db="EMBL/GenBank/DDBJ databases">
        <title>Phylogenomic resolution of chytrid fungi.</title>
        <authorList>
            <person name="Stajich J.E."/>
            <person name="Amses K."/>
            <person name="Simmons R."/>
            <person name="Seto K."/>
            <person name="Myers J."/>
            <person name="Bonds A."/>
            <person name="Quandt C.A."/>
            <person name="Barry K."/>
            <person name="Liu P."/>
            <person name="Grigoriev I."/>
            <person name="Longcore J.E."/>
            <person name="James T.Y."/>
        </authorList>
    </citation>
    <scope>NUCLEOTIDE SEQUENCE</scope>
    <source>
        <strain evidence="5">JEL0513</strain>
    </source>
</reference>
<evidence type="ECO:0000313" key="6">
    <source>
        <dbReference type="Proteomes" id="UP001211907"/>
    </source>
</evidence>
<evidence type="ECO:0000259" key="4">
    <source>
        <dbReference type="PROSITE" id="PS50222"/>
    </source>
</evidence>
<accession>A0AAD5TDE7</accession>
<feature type="region of interest" description="Disordered" evidence="3">
    <location>
        <begin position="225"/>
        <end position="282"/>
    </location>
</feature>
<evidence type="ECO:0000256" key="2">
    <source>
        <dbReference type="ARBA" id="ARBA00022837"/>
    </source>
</evidence>
<protein>
    <submittedName>
        <fullName evidence="5">Serine/threonine-protein phosphatase 2A regulatory subunit B'' subunit alpha</fullName>
    </submittedName>
</protein>
<evidence type="ECO:0000256" key="3">
    <source>
        <dbReference type="SAM" id="MobiDB-lite"/>
    </source>
</evidence>
<feature type="compositionally biased region" description="Acidic residues" evidence="3">
    <location>
        <begin position="240"/>
        <end position="273"/>
    </location>
</feature>
<dbReference type="InterPro" id="IPR041534">
    <property type="entry name" value="EF-hand_13"/>
</dbReference>
<dbReference type="Gene3D" id="1.10.238.220">
    <property type="match status" value="1"/>
</dbReference>
<proteinExistence type="predicted"/>
<dbReference type="PROSITE" id="PS50222">
    <property type="entry name" value="EF_HAND_2"/>
    <property type="match status" value="1"/>
</dbReference>
<dbReference type="PANTHER" id="PTHR14095">
    <property type="entry name" value="PHOSPHATASE 2A REGULATORY SUBUNIT-RELATED"/>
    <property type="match status" value="1"/>
</dbReference>
<dbReference type="SUPFAM" id="SSF47473">
    <property type="entry name" value="EF-hand"/>
    <property type="match status" value="1"/>
</dbReference>
<name>A0AAD5TDE7_9FUNG</name>
<evidence type="ECO:0000256" key="1">
    <source>
        <dbReference type="ARBA" id="ARBA00022723"/>
    </source>
</evidence>
<dbReference type="GO" id="GO:0000159">
    <property type="term" value="C:protein phosphatase type 2A complex"/>
    <property type="evidence" value="ECO:0007669"/>
    <property type="project" value="TreeGrafter"/>
</dbReference>
<dbReference type="Pfam" id="PF13499">
    <property type="entry name" value="EF-hand_7"/>
    <property type="match status" value="1"/>
</dbReference>
<keyword evidence="2" id="KW-0106">Calcium</keyword>
<dbReference type="FunFam" id="1.10.238.10:FF:000025">
    <property type="entry name" value="serine/threonine-protein phosphatase 2A regulatory subunit B'' subunit alpha"/>
    <property type="match status" value="1"/>
</dbReference>
<dbReference type="EMBL" id="JADGJH010000136">
    <property type="protein sequence ID" value="KAJ3136542.1"/>
    <property type="molecule type" value="Genomic_DNA"/>
</dbReference>
<dbReference type="PROSITE" id="PS00018">
    <property type="entry name" value="EF_HAND_1"/>
    <property type="match status" value="1"/>
</dbReference>